<sequence>MDAIDCDSSAASVQRNCPLCGVQLSWCEVLRLILRTLSGSPRLRRRWAWCSPL</sequence>
<proteinExistence type="predicted"/>
<gene>
    <name evidence="1" type="ORF">OH76DRAFT_1401361</name>
</gene>
<accession>A0A371DG24</accession>
<name>A0A371DG24_9APHY</name>
<evidence type="ECO:0000313" key="1">
    <source>
        <dbReference type="EMBL" id="RDX51489.1"/>
    </source>
</evidence>
<organism evidence="1 2">
    <name type="scientific">Lentinus brumalis</name>
    <dbReference type="NCBI Taxonomy" id="2498619"/>
    <lineage>
        <taxon>Eukaryota</taxon>
        <taxon>Fungi</taxon>
        <taxon>Dikarya</taxon>
        <taxon>Basidiomycota</taxon>
        <taxon>Agaricomycotina</taxon>
        <taxon>Agaricomycetes</taxon>
        <taxon>Polyporales</taxon>
        <taxon>Polyporaceae</taxon>
        <taxon>Lentinus</taxon>
    </lineage>
</organism>
<reference evidence="1 2" key="1">
    <citation type="journal article" date="2018" name="Biotechnol. Biofuels">
        <title>Integrative visual omics of the white-rot fungus Polyporus brumalis exposes the biotechnological potential of its oxidative enzymes for delignifying raw plant biomass.</title>
        <authorList>
            <person name="Miyauchi S."/>
            <person name="Rancon A."/>
            <person name="Drula E."/>
            <person name="Hage H."/>
            <person name="Chaduli D."/>
            <person name="Favel A."/>
            <person name="Grisel S."/>
            <person name="Henrissat B."/>
            <person name="Herpoel-Gimbert I."/>
            <person name="Ruiz-Duenas F.J."/>
            <person name="Chevret D."/>
            <person name="Hainaut M."/>
            <person name="Lin J."/>
            <person name="Wang M."/>
            <person name="Pangilinan J."/>
            <person name="Lipzen A."/>
            <person name="Lesage-Meessen L."/>
            <person name="Navarro D."/>
            <person name="Riley R."/>
            <person name="Grigoriev I.V."/>
            <person name="Zhou S."/>
            <person name="Raouche S."/>
            <person name="Rosso M.N."/>
        </authorList>
    </citation>
    <scope>NUCLEOTIDE SEQUENCE [LARGE SCALE GENOMIC DNA]</scope>
    <source>
        <strain evidence="1 2">BRFM 1820</strain>
    </source>
</reference>
<dbReference type="EMBL" id="KZ857394">
    <property type="protein sequence ID" value="RDX51489.1"/>
    <property type="molecule type" value="Genomic_DNA"/>
</dbReference>
<keyword evidence="2" id="KW-1185">Reference proteome</keyword>
<dbReference type="AlphaFoldDB" id="A0A371DG24"/>
<dbReference type="Proteomes" id="UP000256964">
    <property type="component" value="Unassembled WGS sequence"/>
</dbReference>
<protein>
    <submittedName>
        <fullName evidence="1">Uncharacterized protein</fullName>
    </submittedName>
</protein>
<evidence type="ECO:0000313" key="2">
    <source>
        <dbReference type="Proteomes" id="UP000256964"/>
    </source>
</evidence>